<feature type="compositionally biased region" description="Pro residues" evidence="1">
    <location>
        <begin position="267"/>
        <end position="280"/>
    </location>
</feature>
<dbReference type="EMBL" id="JBEDUW010000007">
    <property type="protein sequence ID" value="KAK9911375.1"/>
    <property type="molecule type" value="Genomic_DNA"/>
</dbReference>
<organism evidence="2 3">
    <name type="scientific">Rubus argutus</name>
    <name type="common">Southern blackberry</name>
    <dbReference type="NCBI Taxonomy" id="59490"/>
    <lineage>
        <taxon>Eukaryota</taxon>
        <taxon>Viridiplantae</taxon>
        <taxon>Streptophyta</taxon>
        <taxon>Embryophyta</taxon>
        <taxon>Tracheophyta</taxon>
        <taxon>Spermatophyta</taxon>
        <taxon>Magnoliopsida</taxon>
        <taxon>eudicotyledons</taxon>
        <taxon>Gunneridae</taxon>
        <taxon>Pentapetalae</taxon>
        <taxon>rosids</taxon>
        <taxon>fabids</taxon>
        <taxon>Rosales</taxon>
        <taxon>Rosaceae</taxon>
        <taxon>Rosoideae</taxon>
        <taxon>Rosoideae incertae sedis</taxon>
        <taxon>Rubus</taxon>
    </lineage>
</organism>
<reference evidence="2 3" key="1">
    <citation type="journal article" date="2023" name="G3 (Bethesda)">
        <title>A chromosome-length genome assembly and annotation of blackberry (Rubus argutus, cv. 'Hillquist').</title>
        <authorList>
            <person name="Bruna T."/>
            <person name="Aryal R."/>
            <person name="Dudchenko O."/>
            <person name="Sargent D.J."/>
            <person name="Mead D."/>
            <person name="Buti M."/>
            <person name="Cavallini A."/>
            <person name="Hytonen T."/>
            <person name="Andres J."/>
            <person name="Pham M."/>
            <person name="Weisz D."/>
            <person name="Mascagni F."/>
            <person name="Usai G."/>
            <person name="Natali L."/>
            <person name="Bassil N."/>
            <person name="Fernandez G.E."/>
            <person name="Lomsadze A."/>
            <person name="Armour M."/>
            <person name="Olukolu B."/>
            <person name="Poorten T."/>
            <person name="Britton C."/>
            <person name="Davik J."/>
            <person name="Ashrafi H."/>
            <person name="Aiden E.L."/>
            <person name="Borodovsky M."/>
            <person name="Worthington M."/>
        </authorList>
    </citation>
    <scope>NUCLEOTIDE SEQUENCE [LARGE SCALE GENOMIC DNA]</scope>
    <source>
        <strain evidence="2">PI 553951</strain>
    </source>
</reference>
<accession>A0AAW1VUD3</accession>
<feature type="compositionally biased region" description="Basic and acidic residues" evidence="1">
    <location>
        <begin position="252"/>
        <end position="266"/>
    </location>
</feature>
<name>A0AAW1VUD3_RUBAR</name>
<evidence type="ECO:0000313" key="3">
    <source>
        <dbReference type="Proteomes" id="UP001457282"/>
    </source>
</evidence>
<dbReference type="AlphaFoldDB" id="A0AAW1VUD3"/>
<dbReference type="Proteomes" id="UP001457282">
    <property type="component" value="Unassembled WGS sequence"/>
</dbReference>
<proteinExistence type="predicted"/>
<keyword evidence="3" id="KW-1185">Reference proteome</keyword>
<comment type="caution">
    <text evidence="2">The sequence shown here is derived from an EMBL/GenBank/DDBJ whole genome shotgun (WGS) entry which is preliminary data.</text>
</comment>
<feature type="compositionally biased region" description="Polar residues" evidence="1">
    <location>
        <begin position="34"/>
        <end position="49"/>
    </location>
</feature>
<protein>
    <submittedName>
        <fullName evidence="2">Uncharacterized protein</fullName>
    </submittedName>
</protein>
<feature type="region of interest" description="Disordered" evidence="1">
    <location>
        <begin position="125"/>
        <end position="188"/>
    </location>
</feature>
<evidence type="ECO:0000256" key="1">
    <source>
        <dbReference type="SAM" id="MobiDB-lite"/>
    </source>
</evidence>
<gene>
    <name evidence="2" type="ORF">M0R45_035291</name>
</gene>
<feature type="compositionally biased region" description="Polar residues" evidence="1">
    <location>
        <begin position="58"/>
        <end position="94"/>
    </location>
</feature>
<feature type="region of interest" description="Disordered" evidence="1">
    <location>
        <begin position="28"/>
        <end position="110"/>
    </location>
</feature>
<feature type="region of interest" description="Disordered" evidence="1">
    <location>
        <begin position="220"/>
        <end position="281"/>
    </location>
</feature>
<sequence length="307" mass="33971">MHPKTTPIHRTIKPQHRAQSLAFALAPSLHKPETQSAIPANKLTTQPKSLASKPVLCPNQSQKQPVLPSSANPQTQILTTSKPYSNHQTPQSLHHTVPEQPSPPFNSSTQATIPALQINHNSNREYYHNTNPTASSEAPIAHSQFQSTPPTITTQNNKPTLASAKDTPNAMPTAPSQTKPSPCSEPPITAGLPHRRCCPEIRARARHTATRPLCRAHCSTAAHSDAAQSSYRTQRRRRSSPSPSHLNRHRRDITDARESDREEEPSPHTPKPPSCCPLLPPNWRRRLTAPVFTLLRPSQPSRLHSRQ</sequence>
<evidence type="ECO:0000313" key="2">
    <source>
        <dbReference type="EMBL" id="KAK9911375.1"/>
    </source>
</evidence>
<feature type="compositionally biased region" description="Polar residues" evidence="1">
    <location>
        <begin position="143"/>
        <end position="160"/>
    </location>
</feature>